<accession>A0A0C4YE83</accession>
<evidence type="ECO:0000313" key="6">
    <source>
        <dbReference type="Proteomes" id="UP000031843"/>
    </source>
</evidence>
<dbReference type="Pfam" id="PF08241">
    <property type="entry name" value="Methyltransf_11"/>
    <property type="match status" value="1"/>
</dbReference>
<dbReference type="OrthoDB" id="9797252at2"/>
<comment type="similarity">
    <text evidence="1">Belongs to the methyltransferase superfamily.</text>
</comment>
<reference evidence="5 6" key="1">
    <citation type="journal article" date="2015" name="Genome Announc.">
        <title>Complete Genome Sequence of Cupriavidus basilensis 4G11, Isolated from the Oak Ridge Field Research Center Site.</title>
        <authorList>
            <person name="Ray J."/>
            <person name="Waters R.J."/>
            <person name="Skerker J.M."/>
            <person name="Kuehl J.V."/>
            <person name="Price M.N."/>
            <person name="Huang J."/>
            <person name="Chakraborty R."/>
            <person name="Arkin A.P."/>
            <person name="Deutschbauer A."/>
        </authorList>
    </citation>
    <scope>NUCLEOTIDE SEQUENCE [LARGE SCALE GENOMIC DNA]</scope>
    <source>
        <strain evidence="5">4G11</strain>
    </source>
</reference>
<evidence type="ECO:0000256" key="1">
    <source>
        <dbReference type="ARBA" id="ARBA00008361"/>
    </source>
</evidence>
<dbReference type="InterPro" id="IPR029063">
    <property type="entry name" value="SAM-dependent_MTases_sf"/>
</dbReference>
<dbReference type="Gene3D" id="3.40.50.150">
    <property type="entry name" value="Vaccinia Virus protein VP39"/>
    <property type="match status" value="1"/>
</dbReference>
<proteinExistence type="inferred from homology"/>
<dbReference type="RefSeq" id="WP_043356018.1">
    <property type="nucleotide sequence ID" value="NZ_CP010537.1"/>
</dbReference>
<dbReference type="InterPro" id="IPR051052">
    <property type="entry name" value="Diverse_substrate_MTase"/>
</dbReference>
<keyword evidence="6" id="KW-1185">Reference proteome</keyword>
<sequence length="256" mass="26789">MTDIHHAAAQGFSSQADTYARGRPDYPSALGAWLTTELGLQPGKTVLDLGAGTGKFSRLLLATGASVIAVEPVAAMRAQLSAAVPAVQALAGTAEAIPLPDASVDAVVCAQAFHWFANAAAMAEIGRVLRPGGKLGLVWNVRDESVDWVAQLTAIMTPFEGDAPRFYKGDWKKVFPASGFGELGLASLPYEHVGPAQQVIVDRVMSVSFIAALPAAEQDAVRARLLAVIDASPALAGKASVAFPYRTEAYSCQRLA</sequence>
<protein>
    <submittedName>
        <fullName evidence="5">Methyltransferase</fullName>
        <ecNumber evidence="5">2.1.1.-</ecNumber>
    </submittedName>
</protein>
<dbReference type="PANTHER" id="PTHR44942:SF4">
    <property type="entry name" value="METHYLTRANSFERASE TYPE 11 DOMAIN-CONTAINING PROTEIN"/>
    <property type="match status" value="1"/>
</dbReference>
<dbReference type="GO" id="GO:0032259">
    <property type="term" value="P:methylation"/>
    <property type="evidence" value="ECO:0007669"/>
    <property type="project" value="UniProtKB-KW"/>
</dbReference>
<keyword evidence="3 5" id="KW-0808">Transferase</keyword>
<dbReference type="GO" id="GO:0008757">
    <property type="term" value="F:S-adenosylmethionine-dependent methyltransferase activity"/>
    <property type="evidence" value="ECO:0007669"/>
    <property type="project" value="InterPro"/>
</dbReference>
<evidence type="ECO:0000259" key="4">
    <source>
        <dbReference type="Pfam" id="PF08241"/>
    </source>
</evidence>
<evidence type="ECO:0000313" key="5">
    <source>
        <dbReference type="EMBL" id="AJG24022.1"/>
    </source>
</evidence>
<dbReference type="InterPro" id="IPR013216">
    <property type="entry name" value="Methyltransf_11"/>
</dbReference>
<feature type="domain" description="Methyltransferase type 11" evidence="4">
    <location>
        <begin position="47"/>
        <end position="135"/>
    </location>
</feature>
<dbReference type="PANTHER" id="PTHR44942">
    <property type="entry name" value="METHYLTRANSF_11 DOMAIN-CONTAINING PROTEIN"/>
    <property type="match status" value="1"/>
</dbReference>
<dbReference type="EC" id="2.1.1.-" evidence="5"/>
<dbReference type="AlphaFoldDB" id="A0A0C4YE83"/>
<keyword evidence="2 5" id="KW-0489">Methyltransferase</keyword>
<dbReference type="KEGG" id="cbw:RR42_s2440"/>
<evidence type="ECO:0000256" key="3">
    <source>
        <dbReference type="ARBA" id="ARBA00022679"/>
    </source>
</evidence>
<dbReference type="CDD" id="cd02440">
    <property type="entry name" value="AdoMet_MTases"/>
    <property type="match status" value="1"/>
</dbReference>
<dbReference type="SUPFAM" id="SSF53335">
    <property type="entry name" value="S-adenosyl-L-methionine-dependent methyltransferases"/>
    <property type="match status" value="1"/>
</dbReference>
<dbReference type="EMBL" id="CP010537">
    <property type="protein sequence ID" value="AJG24022.1"/>
    <property type="molecule type" value="Genomic_DNA"/>
</dbReference>
<name>A0A0C4YE83_9BURK</name>
<gene>
    <name evidence="5" type="ORF">RR42_s2440</name>
</gene>
<dbReference type="Proteomes" id="UP000031843">
    <property type="component" value="Chromosome secondary"/>
</dbReference>
<dbReference type="STRING" id="68895.RR42_s2440"/>
<evidence type="ECO:0000256" key="2">
    <source>
        <dbReference type="ARBA" id="ARBA00022603"/>
    </source>
</evidence>
<organism evidence="5 6">
    <name type="scientific">Cupriavidus basilensis</name>
    <dbReference type="NCBI Taxonomy" id="68895"/>
    <lineage>
        <taxon>Bacteria</taxon>
        <taxon>Pseudomonadati</taxon>
        <taxon>Pseudomonadota</taxon>
        <taxon>Betaproteobacteria</taxon>
        <taxon>Burkholderiales</taxon>
        <taxon>Burkholderiaceae</taxon>
        <taxon>Cupriavidus</taxon>
    </lineage>
</organism>